<evidence type="ECO:0000313" key="4">
    <source>
        <dbReference type="Proteomes" id="UP000182373"/>
    </source>
</evidence>
<dbReference type="GO" id="GO:0005829">
    <property type="term" value="C:cytosol"/>
    <property type="evidence" value="ECO:0007669"/>
    <property type="project" value="TreeGrafter"/>
</dbReference>
<comment type="similarity">
    <text evidence="1 2">Belongs to the UPF0301 (AlgH) family.</text>
</comment>
<dbReference type="HAMAP" id="MF_00758">
    <property type="entry name" value="UPF0301"/>
    <property type="match status" value="1"/>
</dbReference>
<sequence>MKDEQPSPDDNTTPSVATADTLSLAGQLLIAMPGMEDERFMRSVIYLCAHSGEGAMGIIINRPVDKPRFDDLLSQLDMPPSPPIRRIEIMEGGPMESGRGFVLHTADWSGEGTLPVQNGLSLTASLDVLKAIATGDGPSQGFLALGYASWTAGQLERELQQNAWLSAPANQTLIFETGPGDRWKGAMAQLKIDPNLLSTEAGHA</sequence>
<dbReference type="NCBIfam" id="NF001268">
    <property type="entry name" value="PRK00228.1-4"/>
    <property type="match status" value="1"/>
</dbReference>
<dbReference type="AlphaFoldDB" id="A0AAC9K8F1"/>
<dbReference type="PANTHER" id="PTHR30327:SF1">
    <property type="entry name" value="UPF0301 PROTEIN YQGE"/>
    <property type="match status" value="1"/>
</dbReference>
<gene>
    <name evidence="3" type="ORF">GbCGDNIH9_1879</name>
</gene>
<protein>
    <recommendedName>
        <fullName evidence="2">UPF0301 protein GbCGDNIH9_1879</fullName>
    </recommendedName>
</protein>
<dbReference type="PANTHER" id="PTHR30327">
    <property type="entry name" value="UNCHARACTERIZED PROTEIN YQGE"/>
    <property type="match status" value="1"/>
</dbReference>
<reference evidence="4" key="1">
    <citation type="submission" date="2016-11" db="EMBL/GenBank/DDBJ databases">
        <title>Comparative genomic and phenotypic analysis of Granulibacter bethesdensis clinical isolates from patients with chronic granulomatous disease.</title>
        <authorList>
            <person name="Zarember K.A."/>
            <person name="Porcella S.F."/>
            <person name="Chu J."/>
            <person name="Ding L."/>
            <person name="Dahlstrom E."/>
            <person name="Barbian K."/>
            <person name="Martens C."/>
            <person name="Sykora L."/>
            <person name="Kramer S."/>
            <person name="Pettinato A.M."/>
            <person name="Hong H."/>
            <person name="Wald G."/>
            <person name="Berg L.J."/>
            <person name="Rogge L.S."/>
            <person name="Greenberg D.E."/>
            <person name="Falcone E.L."/>
            <person name="Neves J.F."/>
            <person name="Simoes M.J."/>
            <person name="Casal M."/>
            <person name="Rodriguez-Lopez F.C."/>
            <person name="Zelazny A."/>
            <person name="Gallin J.I."/>
            <person name="Holland S.M."/>
        </authorList>
    </citation>
    <scope>NUCLEOTIDE SEQUENCE [LARGE SCALE GENOMIC DNA]</scope>
    <source>
        <strain evidence="4">NIH9.1</strain>
    </source>
</reference>
<accession>A0AAC9K8F1</accession>
<evidence type="ECO:0000313" key="3">
    <source>
        <dbReference type="EMBL" id="APH55195.1"/>
    </source>
</evidence>
<dbReference type="EMBL" id="CP018191">
    <property type="protein sequence ID" value="APH55195.1"/>
    <property type="molecule type" value="Genomic_DNA"/>
</dbReference>
<dbReference type="Pfam" id="PF02622">
    <property type="entry name" value="DUF179"/>
    <property type="match status" value="1"/>
</dbReference>
<dbReference type="InterPro" id="IPR003774">
    <property type="entry name" value="AlgH-like"/>
</dbReference>
<proteinExistence type="inferred from homology"/>
<dbReference type="Gene3D" id="3.40.1740.10">
    <property type="entry name" value="VC0467-like"/>
    <property type="match status" value="1"/>
</dbReference>
<evidence type="ECO:0000256" key="2">
    <source>
        <dbReference type="HAMAP-Rule" id="MF_00758"/>
    </source>
</evidence>
<organism evidence="3 4">
    <name type="scientific">Granulibacter bethesdensis</name>
    <dbReference type="NCBI Taxonomy" id="364410"/>
    <lineage>
        <taxon>Bacteria</taxon>
        <taxon>Pseudomonadati</taxon>
        <taxon>Pseudomonadota</taxon>
        <taxon>Alphaproteobacteria</taxon>
        <taxon>Acetobacterales</taxon>
        <taxon>Acetobacteraceae</taxon>
        <taxon>Granulibacter</taxon>
    </lineage>
</organism>
<name>A0AAC9K8F1_9PROT</name>
<evidence type="ECO:0000256" key="1">
    <source>
        <dbReference type="ARBA" id="ARBA00009600"/>
    </source>
</evidence>
<dbReference type="RefSeq" id="WP_172822946.1">
    <property type="nucleotide sequence ID" value="NZ_CP018191.1"/>
</dbReference>
<dbReference type="SUPFAM" id="SSF143456">
    <property type="entry name" value="VC0467-like"/>
    <property type="match status" value="1"/>
</dbReference>
<dbReference type="Proteomes" id="UP000182373">
    <property type="component" value="Chromosome"/>
</dbReference>